<dbReference type="NCBIfam" id="TIGR02145">
    <property type="entry name" value="Fib_succ_major"/>
    <property type="match status" value="1"/>
</dbReference>
<accession>A0ABQ3IDQ6</accession>
<evidence type="ECO:0000313" key="2">
    <source>
        <dbReference type="Proteomes" id="UP000658258"/>
    </source>
</evidence>
<gene>
    <name evidence="1" type="ORF">GCM10011340_36210</name>
</gene>
<keyword evidence="2" id="KW-1185">Reference proteome</keyword>
<protein>
    <recommendedName>
        <fullName evidence="3">Fibrobacter succinogenes major paralogous domain-containing protein</fullName>
    </recommendedName>
</protein>
<name>A0ABQ3IDQ6_9BACT</name>
<reference evidence="2" key="1">
    <citation type="journal article" date="2019" name="Int. J. Syst. Evol. Microbiol.">
        <title>The Global Catalogue of Microorganisms (GCM) 10K type strain sequencing project: providing services to taxonomists for standard genome sequencing and annotation.</title>
        <authorList>
            <consortium name="The Broad Institute Genomics Platform"/>
            <consortium name="The Broad Institute Genome Sequencing Center for Infectious Disease"/>
            <person name="Wu L."/>
            <person name="Ma J."/>
        </authorList>
    </citation>
    <scope>NUCLEOTIDE SEQUENCE [LARGE SCALE GENOMIC DNA]</scope>
    <source>
        <strain evidence="2">CGMCC 1.15111</strain>
    </source>
</reference>
<dbReference type="InterPro" id="IPR011871">
    <property type="entry name" value="Fib_succ_major"/>
</dbReference>
<organism evidence="1 2">
    <name type="scientific">Roseivirga thermotolerans</name>
    <dbReference type="NCBI Taxonomy" id="1758176"/>
    <lineage>
        <taxon>Bacteria</taxon>
        <taxon>Pseudomonadati</taxon>
        <taxon>Bacteroidota</taxon>
        <taxon>Cytophagia</taxon>
        <taxon>Cytophagales</taxon>
        <taxon>Roseivirgaceae</taxon>
        <taxon>Roseivirga</taxon>
    </lineage>
</organism>
<dbReference type="Proteomes" id="UP000658258">
    <property type="component" value="Unassembled WGS sequence"/>
</dbReference>
<sequence length="199" mass="22130">MLVFSGLLLASSVQAQGIALDSRDGQEYPTLPLNGQEWFTRNISYRGSEVSALCPVETDCHTLGLFYHWADTAKICPEGWQLPSFAHLLDLIAGLEGKANSRGGKRVHRQVLDPLNIEMAGIYLAENETPLRARGSMEVWLSRTDTVWNNPAPESQPYNGLKIIGLHLYHQGKDSTTIEPTYISATSDMLINCRCIKKQ</sequence>
<comment type="caution">
    <text evidence="1">The sequence shown here is derived from an EMBL/GenBank/DDBJ whole genome shotgun (WGS) entry which is preliminary data.</text>
</comment>
<proteinExistence type="predicted"/>
<dbReference type="EMBL" id="BNAG01000007">
    <property type="protein sequence ID" value="GHE76086.1"/>
    <property type="molecule type" value="Genomic_DNA"/>
</dbReference>
<evidence type="ECO:0000313" key="1">
    <source>
        <dbReference type="EMBL" id="GHE76086.1"/>
    </source>
</evidence>
<evidence type="ECO:0008006" key="3">
    <source>
        <dbReference type="Google" id="ProtNLM"/>
    </source>
</evidence>